<dbReference type="EMBL" id="QYUM01000004">
    <property type="protein sequence ID" value="RJF86189.1"/>
    <property type="molecule type" value="Genomic_DNA"/>
</dbReference>
<dbReference type="AlphaFoldDB" id="A0A418W862"/>
<keyword evidence="2" id="KW-1185">Reference proteome</keyword>
<dbReference type="SUPFAM" id="SSF50998">
    <property type="entry name" value="Quinoprotein alcohol dehydrogenase-like"/>
    <property type="match status" value="1"/>
</dbReference>
<proteinExistence type="predicted"/>
<comment type="caution">
    <text evidence="1">The sequence shown here is derived from an EMBL/GenBank/DDBJ whole genome shotgun (WGS) entry which is preliminary data.</text>
</comment>
<dbReference type="PANTHER" id="PTHR35580:SF1">
    <property type="entry name" value="PHYTASE-LIKE DOMAIN-CONTAINING PROTEIN"/>
    <property type="match status" value="1"/>
</dbReference>
<protein>
    <submittedName>
        <fullName evidence="1">Uncharacterized protein</fullName>
    </submittedName>
</protein>
<reference evidence="1 2" key="1">
    <citation type="submission" date="2018-09" db="EMBL/GenBank/DDBJ databases">
        <authorList>
            <person name="Zhu H."/>
        </authorList>
    </citation>
    <scope>NUCLEOTIDE SEQUENCE [LARGE SCALE GENOMIC DNA]</scope>
    <source>
        <strain evidence="1 2">K2R01-6</strain>
    </source>
</reference>
<dbReference type="OrthoDB" id="7196243at2"/>
<name>A0A418W862_9SPHN</name>
<gene>
    <name evidence="1" type="ORF">D3876_17915</name>
</gene>
<dbReference type="InterPro" id="IPR052918">
    <property type="entry name" value="Motility_Chemotaxis_Reg"/>
</dbReference>
<accession>A0A418W862</accession>
<organism evidence="1 2">
    <name type="scientific">Sphingomonas cavernae</name>
    <dbReference type="NCBI Taxonomy" id="2320861"/>
    <lineage>
        <taxon>Bacteria</taxon>
        <taxon>Pseudomonadati</taxon>
        <taxon>Pseudomonadota</taxon>
        <taxon>Alphaproteobacteria</taxon>
        <taxon>Sphingomonadales</taxon>
        <taxon>Sphingomonadaceae</taxon>
        <taxon>Sphingomonas</taxon>
    </lineage>
</organism>
<evidence type="ECO:0000313" key="1">
    <source>
        <dbReference type="EMBL" id="RJF86189.1"/>
    </source>
</evidence>
<dbReference type="PANTHER" id="PTHR35580">
    <property type="entry name" value="CELL SURFACE GLYCOPROTEIN (S-LAYER PROTEIN)-LIKE PROTEIN"/>
    <property type="match status" value="1"/>
</dbReference>
<dbReference type="InterPro" id="IPR011047">
    <property type="entry name" value="Quinoprotein_ADH-like_sf"/>
</dbReference>
<evidence type="ECO:0000313" key="2">
    <source>
        <dbReference type="Proteomes" id="UP000286100"/>
    </source>
</evidence>
<dbReference type="Proteomes" id="UP000286100">
    <property type="component" value="Unassembled WGS sequence"/>
</dbReference>
<sequence>MVTNLSSGLIGLTMLSGSSSYLGLFSGANIDSAAVILAKKAFTTPETTPPWKEAGSRLPVSSQIAAIKKMRSIVDADWSRSLDSLPDVQTAFTAYKALDRLRLLADSAAKTGTSATERKSLQQTFAKGLADLQAFLGQAETDKLNLAFAQPARSVKTVGINPAATGKTAGEGVVTTRAAAIPGLTGNEVFKIDLARTGGVTDSVTVDLSTTTQPPTLDSVAAAINAAITAVPMRDANGDPVTDAGGNPIPRWQSRVTVEKSGDKWGLVVSTPGSERLSIDQVGAKDALMVASGVTGLDAPTSAQMFRIDDPAGSSTRVTLGTINAVDRSATAQAAQSAKTKTTAKDAKPVDPTVFAATNARAIATDAQGFSYIVGTTAGDLGANLSDGGNDLFLTKVDSEGKVVWQRTLGVAGEAEGAAVSIAANGEVVVAGTVKGPFNGSLGSDSDMLVARFDADGDELFATTVRSLGNDTASAVTVGNDGAIYVGGKSATGGGDAFVARLDATGKLQERRTIDSGGSDSVTALAIDGSGELLALTRENGTATLRLLDSGALSTQLGQLNLGAADARAISVSASGEIAVAGATTDAISGAQVNGISGGRDGFVTRIDSALSGMSTSYIGSADDDQIDSVTFMNGELYVGGRTTGALDGARAGAVDGFVGRVGTATGAIEDINQFGRASHRTEPVRISAASGGSTALGALGLHRGQINAGNSISLTAQTTLRAGDEFSIRVGDKEKKITIAADETLASLAEKVRKITGKNATITTPKLDGQATLQIMAKQGYPIELVPGAQGKDALGKLGLSPTRLVVSPLPQDGDPKVKPGGNFGLGLSGALSLNSATDAAAALGTIKAALSMTQTAYRSLYWDSAKAGLVDGTVTGVGSPYQQAQLANYQAALDRLGGSAA</sequence>